<reference evidence="1 2" key="1">
    <citation type="journal article" date="2024" name="Nat. Commun.">
        <title>Phylogenomics reveals the evolutionary origins of lichenization in chlorophyte algae.</title>
        <authorList>
            <person name="Puginier C."/>
            <person name="Libourel C."/>
            <person name="Otte J."/>
            <person name="Skaloud P."/>
            <person name="Haon M."/>
            <person name="Grisel S."/>
            <person name="Petersen M."/>
            <person name="Berrin J.G."/>
            <person name="Delaux P.M."/>
            <person name="Dal Grande F."/>
            <person name="Keller J."/>
        </authorList>
    </citation>
    <scope>NUCLEOTIDE SEQUENCE [LARGE SCALE GENOMIC DNA]</scope>
    <source>
        <strain evidence="1 2">SAG 216-7</strain>
    </source>
</reference>
<gene>
    <name evidence="1" type="ORF">WJX75_008477</name>
</gene>
<organism evidence="1 2">
    <name type="scientific">Coccomyxa subellipsoidea</name>
    <dbReference type="NCBI Taxonomy" id="248742"/>
    <lineage>
        <taxon>Eukaryota</taxon>
        <taxon>Viridiplantae</taxon>
        <taxon>Chlorophyta</taxon>
        <taxon>core chlorophytes</taxon>
        <taxon>Trebouxiophyceae</taxon>
        <taxon>Trebouxiophyceae incertae sedis</taxon>
        <taxon>Coccomyxaceae</taxon>
        <taxon>Coccomyxa</taxon>
    </lineage>
</organism>
<comment type="caution">
    <text evidence="1">The sequence shown here is derived from an EMBL/GenBank/DDBJ whole genome shotgun (WGS) entry which is preliminary data.</text>
</comment>
<name>A0ABR2Z1G4_9CHLO</name>
<proteinExistence type="predicted"/>
<evidence type="ECO:0000313" key="1">
    <source>
        <dbReference type="EMBL" id="KAK9917807.1"/>
    </source>
</evidence>
<dbReference type="Proteomes" id="UP001491310">
    <property type="component" value="Unassembled WGS sequence"/>
</dbReference>
<accession>A0ABR2Z1G4</accession>
<protein>
    <submittedName>
        <fullName evidence="1">Uncharacterized protein</fullName>
    </submittedName>
</protein>
<sequence length="79" mass="8755">MEPSQLDRQEGSKDRVMAYSRSNPGGFASFMRSSQVCTSLHWLGTHGRIAKQYLGQQHERASYGQPLTVIMGRLDAGSP</sequence>
<dbReference type="EMBL" id="JALJOT010000002">
    <property type="protein sequence ID" value="KAK9917807.1"/>
    <property type="molecule type" value="Genomic_DNA"/>
</dbReference>
<keyword evidence="2" id="KW-1185">Reference proteome</keyword>
<evidence type="ECO:0000313" key="2">
    <source>
        <dbReference type="Proteomes" id="UP001491310"/>
    </source>
</evidence>